<keyword evidence="1" id="KW-0732">Signal</keyword>
<evidence type="ECO:0000313" key="3">
    <source>
        <dbReference type="Proteomes" id="UP000648239"/>
    </source>
</evidence>
<reference evidence="2 3" key="1">
    <citation type="submission" date="2020-08" db="EMBL/GenBank/DDBJ databases">
        <title>Acidobacteriota in marine sediments use diverse sulfur dissimilation pathways.</title>
        <authorList>
            <person name="Wasmund K."/>
        </authorList>
    </citation>
    <scope>NUCLEOTIDE SEQUENCE [LARGE SCALE GENOMIC DNA]</scope>
    <source>
        <strain evidence="2">MAG AM4</strain>
    </source>
</reference>
<sequence>MERIRRQWAPAAVLVLIALCMGCEAEDPARNVLKTRRLWNVDLSGFVQREDGAISAQFRLSGPVDNRLDDLTVKIELLDAAGGELSTTWESFDLRDVKRGGPVERFLTISGPGDDAVVESIRLDPVHYPETADYAHILELAGLAPTGE</sequence>
<proteinExistence type="predicted"/>
<accession>A0A8J6Y1J8</accession>
<feature type="signal peptide" evidence="1">
    <location>
        <begin position="1"/>
        <end position="25"/>
    </location>
</feature>
<gene>
    <name evidence="2" type="ORF">IFK94_10100</name>
</gene>
<evidence type="ECO:0000256" key="1">
    <source>
        <dbReference type="SAM" id="SignalP"/>
    </source>
</evidence>
<protein>
    <submittedName>
        <fullName evidence="2">Uncharacterized protein</fullName>
    </submittedName>
</protein>
<dbReference type="EMBL" id="JACXWD010000032">
    <property type="protein sequence ID" value="MBD3868462.1"/>
    <property type="molecule type" value="Genomic_DNA"/>
</dbReference>
<name>A0A8J6Y1J8_9BACT</name>
<evidence type="ECO:0000313" key="2">
    <source>
        <dbReference type="EMBL" id="MBD3868462.1"/>
    </source>
</evidence>
<feature type="chain" id="PRO_5035249980" evidence="1">
    <location>
        <begin position="26"/>
        <end position="148"/>
    </location>
</feature>
<comment type="caution">
    <text evidence="2">The sequence shown here is derived from an EMBL/GenBank/DDBJ whole genome shotgun (WGS) entry which is preliminary data.</text>
</comment>
<organism evidence="2 3">
    <name type="scientific">Candidatus Polarisedimenticola svalbardensis</name>
    <dbReference type="NCBI Taxonomy" id="2886004"/>
    <lineage>
        <taxon>Bacteria</taxon>
        <taxon>Pseudomonadati</taxon>
        <taxon>Acidobacteriota</taxon>
        <taxon>Candidatus Polarisedimenticolia</taxon>
        <taxon>Candidatus Polarisedimenticolales</taxon>
        <taxon>Candidatus Polarisedimenticolaceae</taxon>
        <taxon>Candidatus Polarisedimenticola</taxon>
    </lineage>
</organism>
<dbReference type="AlphaFoldDB" id="A0A8J6Y1J8"/>
<dbReference type="Proteomes" id="UP000648239">
    <property type="component" value="Unassembled WGS sequence"/>
</dbReference>